<dbReference type="EMBL" id="MFAQ01000045">
    <property type="protein sequence ID" value="OGD81405.1"/>
    <property type="molecule type" value="Genomic_DNA"/>
</dbReference>
<evidence type="ECO:0000256" key="3">
    <source>
        <dbReference type="ARBA" id="ARBA00022692"/>
    </source>
</evidence>
<dbReference type="Gene3D" id="1.20.1440.20">
    <property type="entry name" value="LemA-like domain"/>
    <property type="match status" value="1"/>
</dbReference>
<name>A0A1F5FP30_9BACT</name>
<dbReference type="Proteomes" id="UP000179237">
    <property type="component" value="Unassembled WGS sequence"/>
</dbReference>
<comment type="caution">
    <text evidence="7">The sequence shown here is derived from an EMBL/GenBank/DDBJ whole genome shotgun (WGS) entry which is preliminary data.</text>
</comment>
<dbReference type="PANTHER" id="PTHR34478:SF2">
    <property type="entry name" value="MEMBRANE PROTEIN"/>
    <property type="match status" value="1"/>
</dbReference>
<dbReference type="SUPFAM" id="SSF140478">
    <property type="entry name" value="LemA-like"/>
    <property type="match status" value="1"/>
</dbReference>
<proteinExistence type="inferred from homology"/>
<evidence type="ECO:0000256" key="4">
    <source>
        <dbReference type="ARBA" id="ARBA00022989"/>
    </source>
</evidence>
<dbReference type="InterPro" id="IPR007156">
    <property type="entry name" value="MamQ_LemA"/>
</dbReference>
<dbReference type="PANTHER" id="PTHR34478">
    <property type="entry name" value="PROTEIN LEMA"/>
    <property type="match status" value="1"/>
</dbReference>
<organism evidence="7 8">
    <name type="scientific">Candidatus Collierbacteria bacterium RIFOXYD1_FULL_40_9</name>
    <dbReference type="NCBI Taxonomy" id="1817731"/>
    <lineage>
        <taxon>Bacteria</taxon>
        <taxon>Candidatus Collieribacteriota</taxon>
    </lineage>
</organism>
<keyword evidence="5 6" id="KW-0472">Membrane</keyword>
<evidence type="ECO:0000313" key="8">
    <source>
        <dbReference type="Proteomes" id="UP000179237"/>
    </source>
</evidence>
<evidence type="ECO:0000256" key="5">
    <source>
        <dbReference type="ARBA" id="ARBA00023136"/>
    </source>
</evidence>
<dbReference type="GO" id="GO:0016020">
    <property type="term" value="C:membrane"/>
    <property type="evidence" value="ECO:0007669"/>
    <property type="project" value="UniProtKB-SubCell"/>
</dbReference>
<keyword evidence="4 6" id="KW-1133">Transmembrane helix</keyword>
<dbReference type="InterPro" id="IPR023353">
    <property type="entry name" value="LemA-like_dom_sf"/>
</dbReference>
<evidence type="ECO:0008006" key="9">
    <source>
        <dbReference type="Google" id="ProtNLM"/>
    </source>
</evidence>
<evidence type="ECO:0000256" key="2">
    <source>
        <dbReference type="ARBA" id="ARBA00008854"/>
    </source>
</evidence>
<feature type="transmembrane region" description="Helical" evidence="6">
    <location>
        <begin position="6"/>
        <end position="26"/>
    </location>
</feature>
<accession>A0A1F5FP30</accession>
<comment type="subcellular location">
    <subcellularLocation>
        <location evidence="1">Membrane</location>
        <topology evidence="1">Single-pass membrane protein</topology>
    </subcellularLocation>
</comment>
<evidence type="ECO:0000313" key="7">
    <source>
        <dbReference type="EMBL" id="OGD81405.1"/>
    </source>
</evidence>
<evidence type="ECO:0000256" key="6">
    <source>
        <dbReference type="SAM" id="Phobius"/>
    </source>
</evidence>
<dbReference type="Pfam" id="PF04011">
    <property type="entry name" value="LemA"/>
    <property type="match status" value="1"/>
</dbReference>
<evidence type="ECO:0000256" key="1">
    <source>
        <dbReference type="ARBA" id="ARBA00004167"/>
    </source>
</evidence>
<keyword evidence="3 6" id="KW-0812">Transmembrane</keyword>
<gene>
    <name evidence="7" type="ORF">A2572_01240</name>
</gene>
<sequence length="195" mass="21587">MNTYISGSLVIVVLLFGYVVSLYNWLQTALTRINASIQDIGNQLKRQASLIPNLETSAKSYLKHEKDIYESLTSARKAVDGAQGGDMKKIDKASEALNSLIPKLHILVESNPELKAEKVITKLMDELTDTADKLTYARRVVIDLTADFNQKLVVFPSNLVAGWFGFKPQKGLETATTGSHLLVSDEEMKDTKISL</sequence>
<protein>
    <recommendedName>
        <fullName evidence="9">LemA family protein</fullName>
    </recommendedName>
</protein>
<comment type="similarity">
    <text evidence="2">Belongs to the LemA family.</text>
</comment>
<reference evidence="7 8" key="1">
    <citation type="journal article" date="2016" name="Nat. Commun.">
        <title>Thousands of microbial genomes shed light on interconnected biogeochemical processes in an aquifer system.</title>
        <authorList>
            <person name="Anantharaman K."/>
            <person name="Brown C.T."/>
            <person name="Hug L.A."/>
            <person name="Sharon I."/>
            <person name="Castelle C.J."/>
            <person name="Probst A.J."/>
            <person name="Thomas B.C."/>
            <person name="Singh A."/>
            <person name="Wilkins M.J."/>
            <person name="Karaoz U."/>
            <person name="Brodie E.L."/>
            <person name="Williams K.H."/>
            <person name="Hubbard S.S."/>
            <person name="Banfield J.F."/>
        </authorList>
    </citation>
    <scope>NUCLEOTIDE SEQUENCE [LARGE SCALE GENOMIC DNA]</scope>
</reference>
<dbReference type="AlphaFoldDB" id="A0A1F5FP30"/>